<dbReference type="GO" id="GO:0046872">
    <property type="term" value="F:metal ion binding"/>
    <property type="evidence" value="ECO:0007669"/>
    <property type="project" value="UniProtKB-KW"/>
</dbReference>
<dbReference type="PROSITE" id="PS01302">
    <property type="entry name" value="UPF0758"/>
    <property type="match status" value="1"/>
</dbReference>
<dbReference type="EMBL" id="FMVT01000003">
    <property type="protein sequence ID" value="SCY24164.1"/>
    <property type="molecule type" value="Genomic_DNA"/>
</dbReference>
<reference evidence="8 9" key="1">
    <citation type="submission" date="2016-10" db="EMBL/GenBank/DDBJ databases">
        <authorList>
            <person name="de Groot N.N."/>
        </authorList>
    </citation>
    <scope>NUCLEOTIDE SEQUENCE [LARGE SCALE GENOMIC DNA]</scope>
    <source>
        <strain evidence="8 9">CGMCC 1.8925</strain>
    </source>
</reference>
<dbReference type="InterPro" id="IPR037518">
    <property type="entry name" value="MPN"/>
</dbReference>
<keyword evidence="1" id="KW-0645">Protease</keyword>
<dbReference type="Gene3D" id="1.10.150.20">
    <property type="entry name" value="5' to 3' exonuclease, C-terminal subdomain"/>
    <property type="match status" value="1"/>
</dbReference>
<keyword evidence="3" id="KW-0378">Hydrolase</keyword>
<protein>
    <submittedName>
        <fullName evidence="8">DNA repair protein RadC</fullName>
    </submittedName>
</protein>
<dbReference type="SUPFAM" id="SSF102712">
    <property type="entry name" value="JAB1/MPN domain"/>
    <property type="match status" value="1"/>
</dbReference>
<gene>
    <name evidence="8" type="ORF">SAMN05660710_01016</name>
</gene>
<dbReference type="NCBIfam" id="TIGR00608">
    <property type="entry name" value="radc"/>
    <property type="match status" value="1"/>
</dbReference>
<evidence type="ECO:0000256" key="6">
    <source>
        <dbReference type="RuleBase" id="RU003797"/>
    </source>
</evidence>
<proteinExistence type="inferred from homology"/>
<dbReference type="Pfam" id="PF20582">
    <property type="entry name" value="UPF0758_N"/>
    <property type="match status" value="1"/>
</dbReference>
<dbReference type="STRING" id="336292.SAMN05660710_01016"/>
<dbReference type="PANTHER" id="PTHR30471:SF3">
    <property type="entry name" value="UPF0758 PROTEIN YEES-RELATED"/>
    <property type="match status" value="1"/>
</dbReference>
<evidence type="ECO:0000256" key="2">
    <source>
        <dbReference type="ARBA" id="ARBA00022723"/>
    </source>
</evidence>
<evidence type="ECO:0000256" key="4">
    <source>
        <dbReference type="ARBA" id="ARBA00022833"/>
    </source>
</evidence>
<dbReference type="OrthoDB" id="9804482at2"/>
<dbReference type="InterPro" id="IPR025657">
    <property type="entry name" value="RadC_JAB"/>
</dbReference>
<evidence type="ECO:0000313" key="9">
    <source>
        <dbReference type="Proteomes" id="UP000199502"/>
    </source>
</evidence>
<comment type="similarity">
    <text evidence="6">Belongs to the UPF0758 family.</text>
</comment>
<dbReference type="InterPro" id="IPR046778">
    <property type="entry name" value="UPF0758_N"/>
</dbReference>
<dbReference type="NCBIfam" id="NF000642">
    <property type="entry name" value="PRK00024.1"/>
    <property type="match status" value="1"/>
</dbReference>
<organism evidence="8 9">
    <name type="scientific">Paracoccus tibetensis</name>
    <dbReference type="NCBI Taxonomy" id="336292"/>
    <lineage>
        <taxon>Bacteria</taxon>
        <taxon>Pseudomonadati</taxon>
        <taxon>Pseudomonadota</taxon>
        <taxon>Alphaproteobacteria</taxon>
        <taxon>Rhodobacterales</taxon>
        <taxon>Paracoccaceae</taxon>
        <taxon>Paracoccus</taxon>
    </lineage>
</organism>
<evidence type="ECO:0000256" key="5">
    <source>
        <dbReference type="ARBA" id="ARBA00023049"/>
    </source>
</evidence>
<feature type="domain" description="MPN" evidence="7">
    <location>
        <begin position="135"/>
        <end position="257"/>
    </location>
</feature>
<evidence type="ECO:0000256" key="1">
    <source>
        <dbReference type="ARBA" id="ARBA00022670"/>
    </source>
</evidence>
<evidence type="ECO:0000259" key="7">
    <source>
        <dbReference type="PROSITE" id="PS50249"/>
    </source>
</evidence>
<dbReference type="InterPro" id="IPR020891">
    <property type="entry name" value="UPF0758_CS"/>
</dbReference>
<dbReference type="Gene3D" id="3.40.140.10">
    <property type="entry name" value="Cytidine Deaminase, domain 2"/>
    <property type="match status" value="1"/>
</dbReference>
<dbReference type="InterPro" id="IPR001405">
    <property type="entry name" value="UPF0758"/>
</dbReference>
<dbReference type="Pfam" id="PF04002">
    <property type="entry name" value="RadC"/>
    <property type="match status" value="1"/>
</dbReference>
<accession>A0A1G5EAW6</accession>
<dbReference type="InterPro" id="IPR010994">
    <property type="entry name" value="RuvA_2-like"/>
</dbReference>
<dbReference type="PROSITE" id="PS50249">
    <property type="entry name" value="MPN"/>
    <property type="match status" value="1"/>
</dbReference>
<dbReference type="GO" id="GO:0006508">
    <property type="term" value="P:proteolysis"/>
    <property type="evidence" value="ECO:0007669"/>
    <property type="project" value="UniProtKB-KW"/>
</dbReference>
<name>A0A1G5EAW6_9RHOB</name>
<dbReference type="PANTHER" id="PTHR30471">
    <property type="entry name" value="DNA REPAIR PROTEIN RADC"/>
    <property type="match status" value="1"/>
</dbReference>
<dbReference type="GO" id="GO:0008237">
    <property type="term" value="F:metallopeptidase activity"/>
    <property type="evidence" value="ECO:0007669"/>
    <property type="project" value="UniProtKB-KW"/>
</dbReference>
<dbReference type="SUPFAM" id="SSF47781">
    <property type="entry name" value="RuvA domain 2-like"/>
    <property type="match status" value="1"/>
</dbReference>
<dbReference type="CDD" id="cd08071">
    <property type="entry name" value="MPN_DUF2466"/>
    <property type="match status" value="1"/>
</dbReference>
<dbReference type="Proteomes" id="UP000199502">
    <property type="component" value="Unassembled WGS sequence"/>
</dbReference>
<keyword evidence="5" id="KW-0482">Metalloprotease</keyword>
<dbReference type="RefSeq" id="WP_090740944.1">
    <property type="nucleotide sequence ID" value="NZ_FMVT01000003.1"/>
</dbReference>
<keyword evidence="2" id="KW-0479">Metal-binding</keyword>
<keyword evidence="9" id="KW-1185">Reference proteome</keyword>
<keyword evidence="4" id="KW-0862">Zinc</keyword>
<evidence type="ECO:0000256" key="3">
    <source>
        <dbReference type="ARBA" id="ARBA00022801"/>
    </source>
</evidence>
<sequence>MEKNRAFAEMPLPLFAPAPDDVLARSAQARSAPAPSYLADHRARLRERFVQGGAAAMPDYELLELVLFRAIPRQDVKPLARRLIETFGDFNRVLAATPARLQDVDGVGPSVVTELKIVQAAAQRMARARVMHRPVLSGWQALLDYCQTAMAHAEIEEFRVLFLDRKNVLIADEAQARGTVDHVPVYPREVVRRALELNASALILVHNHPSGDPTPSEADIAMTAQIAQAAGSMGITVHDHLIIGKSRELSFRSQGLL</sequence>
<dbReference type="AlphaFoldDB" id="A0A1G5EAW6"/>
<evidence type="ECO:0000313" key="8">
    <source>
        <dbReference type="EMBL" id="SCY24164.1"/>
    </source>
</evidence>